<sequence>WTQAQTSIDAPSRKNTSRERRKERKKRKKEWVQIQSQKWRRGISVFLADVTELFSVSDSSQIPLLLKNRLLQRPSIQLQFRLLLTQLKITANSTTTRNIQLPPL</sequence>
<feature type="region of interest" description="Disordered" evidence="1">
    <location>
        <begin position="1"/>
        <end position="29"/>
    </location>
</feature>
<feature type="compositionally biased region" description="Basic residues" evidence="1">
    <location>
        <begin position="19"/>
        <end position="29"/>
    </location>
</feature>
<keyword evidence="3" id="KW-1185">Reference proteome</keyword>
<comment type="caution">
    <text evidence="2">The sequence shown here is derived from an EMBL/GenBank/DDBJ whole genome shotgun (WGS) entry which is preliminary data.</text>
</comment>
<accession>A0A2H5QVL0</accession>
<name>A0A2H5QVL0_CITUN</name>
<protein>
    <submittedName>
        <fullName evidence="2">Uncharacterized protein</fullName>
    </submittedName>
</protein>
<proteinExistence type="predicted"/>
<evidence type="ECO:0000313" key="3">
    <source>
        <dbReference type="Proteomes" id="UP000236630"/>
    </source>
</evidence>
<dbReference type="AlphaFoldDB" id="A0A2H5QVL0"/>
<evidence type="ECO:0000313" key="2">
    <source>
        <dbReference type="EMBL" id="GAY68660.1"/>
    </source>
</evidence>
<feature type="non-terminal residue" evidence="2">
    <location>
        <position position="1"/>
    </location>
</feature>
<reference evidence="2 3" key="1">
    <citation type="journal article" date="2017" name="Front. Genet.">
        <title>Draft sequencing of the heterozygous diploid genome of Satsuma (Citrus unshiu Marc.) using a hybrid assembly approach.</title>
        <authorList>
            <person name="Shimizu T."/>
            <person name="Tanizawa Y."/>
            <person name="Mochizuki T."/>
            <person name="Nagasaki H."/>
            <person name="Yoshioka T."/>
            <person name="Toyoda A."/>
            <person name="Fujiyama A."/>
            <person name="Kaminuma E."/>
            <person name="Nakamura Y."/>
        </authorList>
    </citation>
    <scope>NUCLEOTIDE SEQUENCE [LARGE SCALE GENOMIC DNA]</scope>
    <source>
        <strain evidence="3">cv. Miyagawa wase</strain>
    </source>
</reference>
<organism evidence="2 3">
    <name type="scientific">Citrus unshiu</name>
    <name type="common">Satsuma mandarin</name>
    <name type="synonym">Citrus nobilis var. unshiu</name>
    <dbReference type="NCBI Taxonomy" id="55188"/>
    <lineage>
        <taxon>Eukaryota</taxon>
        <taxon>Viridiplantae</taxon>
        <taxon>Streptophyta</taxon>
        <taxon>Embryophyta</taxon>
        <taxon>Tracheophyta</taxon>
        <taxon>Spermatophyta</taxon>
        <taxon>Magnoliopsida</taxon>
        <taxon>eudicotyledons</taxon>
        <taxon>Gunneridae</taxon>
        <taxon>Pentapetalae</taxon>
        <taxon>rosids</taxon>
        <taxon>malvids</taxon>
        <taxon>Sapindales</taxon>
        <taxon>Rutaceae</taxon>
        <taxon>Aurantioideae</taxon>
        <taxon>Citrus</taxon>
    </lineage>
</organism>
<evidence type="ECO:0000256" key="1">
    <source>
        <dbReference type="SAM" id="MobiDB-lite"/>
    </source>
</evidence>
<dbReference type="EMBL" id="BDQV01000942">
    <property type="protein sequence ID" value="GAY68660.1"/>
    <property type="molecule type" value="Genomic_DNA"/>
</dbReference>
<dbReference type="Proteomes" id="UP000236630">
    <property type="component" value="Unassembled WGS sequence"/>
</dbReference>
<gene>
    <name evidence="2" type="ORF">CUMW_265860</name>
</gene>